<dbReference type="PANTHER" id="PTHR33070">
    <property type="entry name" value="OS06G0725500 PROTEIN"/>
    <property type="match status" value="1"/>
</dbReference>
<dbReference type="PANTHER" id="PTHR33070:SF109">
    <property type="entry name" value="DOMAIN PROTEIN, PUTATIVE (DUF241)-RELATED"/>
    <property type="match status" value="1"/>
</dbReference>
<gene>
    <name evidence="1" type="ORF">RND81_06G208400</name>
</gene>
<dbReference type="EMBL" id="JBDFQZ010000006">
    <property type="protein sequence ID" value="KAK9716053.1"/>
    <property type="molecule type" value="Genomic_DNA"/>
</dbReference>
<dbReference type="GO" id="GO:0048364">
    <property type="term" value="P:root development"/>
    <property type="evidence" value="ECO:0007669"/>
    <property type="project" value="InterPro"/>
</dbReference>
<comment type="caution">
    <text evidence="1">The sequence shown here is derived from an EMBL/GenBank/DDBJ whole genome shotgun (WGS) entry which is preliminary data.</text>
</comment>
<dbReference type="AlphaFoldDB" id="A0AAW1KE10"/>
<name>A0AAW1KE10_SAPOF</name>
<organism evidence="1 2">
    <name type="scientific">Saponaria officinalis</name>
    <name type="common">Common soapwort</name>
    <name type="synonym">Lychnis saponaria</name>
    <dbReference type="NCBI Taxonomy" id="3572"/>
    <lineage>
        <taxon>Eukaryota</taxon>
        <taxon>Viridiplantae</taxon>
        <taxon>Streptophyta</taxon>
        <taxon>Embryophyta</taxon>
        <taxon>Tracheophyta</taxon>
        <taxon>Spermatophyta</taxon>
        <taxon>Magnoliopsida</taxon>
        <taxon>eudicotyledons</taxon>
        <taxon>Gunneridae</taxon>
        <taxon>Pentapetalae</taxon>
        <taxon>Caryophyllales</taxon>
        <taxon>Caryophyllaceae</taxon>
        <taxon>Caryophylleae</taxon>
        <taxon>Saponaria</taxon>
    </lineage>
</organism>
<evidence type="ECO:0000313" key="1">
    <source>
        <dbReference type="EMBL" id="KAK9716053.1"/>
    </source>
</evidence>
<sequence>MAVSFSLKTTHTRSASFPAKLNLMVEKIEIELKKLGESEELCTSELETIGIGLSGLARLYKCVDGGLKSRITKHAPVPHYVTPLVGVCSTSKEMVVSLRNKVASVRSVLETTDGKNDDECSFSLSSYVGVRKDIIRSAKEVALSLRQLELQAAENLGNESSSSSEEVSRVLTCITVINISVLRSLLGFLMTKPKHAKQGLLHKLGLGKKTSGKAATLPAKNGNKLSDVDAALVAVCVFPKDTDTLAVALKRLESMEVALAELEDGLSFICTVLSKIKSCLLNNTSL</sequence>
<evidence type="ECO:0000313" key="2">
    <source>
        <dbReference type="Proteomes" id="UP001443914"/>
    </source>
</evidence>
<dbReference type="InterPro" id="IPR004320">
    <property type="entry name" value="BPS1_pln"/>
</dbReference>
<reference evidence="1" key="1">
    <citation type="submission" date="2024-03" db="EMBL/GenBank/DDBJ databases">
        <title>WGS assembly of Saponaria officinalis var. Norfolk2.</title>
        <authorList>
            <person name="Jenkins J."/>
            <person name="Shu S."/>
            <person name="Grimwood J."/>
            <person name="Barry K."/>
            <person name="Goodstein D."/>
            <person name="Schmutz J."/>
            <person name="Leebens-Mack J."/>
            <person name="Osbourn A."/>
        </authorList>
    </citation>
    <scope>NUCLEOTIDE SEQUENCE [LARGE SCALE GENOMIC DNA]</scope>
    <source>
        <strain evidence="1">JIC</strain>
    </source>
</reference>
<dbReference type="GO" id="GO:0048367">
    <property type="term" value="P:shoot system development"/>
    <property type="evidence" value="ECO:0007669"/>
    <property type="project" value="InterPro"/>
</dbReference>
<dbReference type="Pfam" id="PF03087">
    <property type="entry name" value="BPS1"/>
    <property type="match status" value="1"/>
</dbReference>
<keyword evidence="2" id="KW-1185">Reference proteome</keyword>
<dbReference type="Proteomes" id="UP001443914">
    <property type="component" value="Unassembled WGS sequence"/>
</dbReference>
<proteinExistence type="predicted"/>
<protein>
    <submittedName>
        <fullName evidence="1">Uncharacterized protein</fullName>
    </submittedName>
</protein>
<accession>A0AAW1KE10</accession>